<feature type="transmembrane region" description="Helical" evidence="1">
    <location>
        <begin position="91"/>
        <end position="118"/>
    </location>
</feature>
<reference evidence="2 3" key="1">
    <citation type="submission" date="2017-11" db="EMBL/GenBank/DDBJ databases">
        <title>Draft genome of actinobacteria isolated from guarana (Paullinia cupana (Mart.) Ducke.</title>
        <authorList>
            <person name="Siqueira K.A."/>
            <person name="Liotti R.G."/>
            <person name="Mendes T.A.O."/>
            <person name="Soares M.A."/>
        </authorList>
    </citation>
    <scope>NUCLEOTIDE SEQUENCE [LARGE SCALE GENOMIC DNA]</scope>
    <source>
        <strain evidence="2 3">193</strain>
    </source>
</reference>
<keyword evidence="1" id="KW-0472">Membrane</keyword>
<dbReference type="Proteomes" id="UP000270471">
    <property type="component" value="Unassembled WGS sequence"/>
</dbReference>
<keyword evidence="1" id="KW-0812">Transmembrane</keyword>
<dbReference type="Pfam" id="PF09819">
    <property type="entry name" value="ABC_cobalt"/>
    <property type="match status" value="1"/>
</dbReference>
<proteinExistence type="predicted"/>
<feature type="transmembrane region" description="Helical" evidence="1">
    <location>
        <begin position="64"/>
        <end position="85"/>
    </location>
</feature>
<gene>
    <name evidence="2" type="ORF">CTZ28_30180</name>
</gene>
<name>A0A3M0I6K2_9ACTN</name>
<accession>A0A3M0I6K2</accession>
<dbReference type="InterPro" id="IPR017195">
    <property type="entry name" value="ABC_thiamin-permease_prd"/>
</dbReference>
<dbReference type="RefSeq" id="WP_121892910.1">
    <property type="nucleotide sequence ID" value="NZ_PENI01000023.1"/>
</dbReference>
<sequence>MAALTPLAVLQRGGTGVIGAVAAGVVTMVSPAGPLILVMMAFFGALTELPFLITRYRWFGPRTLFFAGLGLGVLSCGISIFTYDLPSMQPALLVLVCGGQLLSAVTGSTLSYAIARALRRAGIGSSRRRTTGV</sequence>
<organism evidence="2 3">
    <name type="scientific">Streptomyces shenzhenensis</name>
    <dbReference type="NCBI Taxonomy" id="943815"/>
    <lineage>
        <taxon>Bacteria</taxon>
        <taxon>Bacillati</taxon>
        <taxon>Actinomycetota</taxon>
        <taxon>Actinomycetes</taxon>
        <taxon>Kitasatosporales</taxon>
        <taxon>Streptomycetaceae</taxon>
        <taxon>Streptomyces</taxon>
    </lineage>
</organism>
<evidence type="ECO:0000256" key="1">
    <source>
        <dbReference type="SAM" id="Phobius"/>
    </source>
</evidence>
<feature type="transmembrane region" description="Helical" evidence="1">
    <location>
        <begin position="32"/>
        <end position="52"/>
    </location>
</feature>
<protein>
    <submittedName>
        <fullName evidence="2">Uncharacterized protein</fullName>
    </submittedName>
</protein>
<keyword evidence="3" id="KW-1185">Reference proteome</keyword>
<evidence type="ECO:0000313" key="2">
    <source>
        <dbReference type="EMBL" id="RMB82393.1"/>
    </source>
</evidence>
<dbReference type="EMBL" id="PENI01000023">
    <property type="protein sequence ID" value="RMB82393.1"/>
    <property type="molecule type" value="Genomic_DNA"/>
</dbReference>
<dbReference type="OrthoDB" id="8017424at2"/>
<dbReference type="AlphaFoldDB" id="A0A3M0I6K2"/>
<keyword evidence="1" id="KW-1133">Transmembrane helix</keyword>
<comment type="caution">
    <text evidence="2">The sequence shown here is derived from an EMBL/GenBank/DDBJ whole genome shotgun (WGS) entry which is preliminary data.</text>
</comment>
<evidence type="ECO:0000313" key="3">
    <source>
        <dbReference type="Proteomes" id="UP000270471"/>
    </source>
</evidence>